<proteinExistence type="predicted"/>
<dbReference type="OrthoDB" id="10517970at2759"/>
<feature type="domain" description="AP2/ERF" evidence="7">
    <location>
        <begin position="1"/>
        <end position="52"/>
    </location>
</feature>
<accession>M0ZI21</accession>
<evidence type="ECO:0000256" key="2">
    <source>
        <dbReference type="ARBA" id="ARBA00022745"/>
    </source>
</evidence>
<keyword evidence="3" id="KW-0805">Transcription regulation</keyword>
<dbReference type="Gene3D" id="3.30.730.10">
    <property type="entry name" value="AP2/ERF domain"/>
    <property type="match status" value="1"/>
</dbReference>
<evidence type="ECO:0000256" key="5">
    <source>
        <dbReference type="ARBA" id="ARBA00023163"/>
    </source>
</evidence>
<dbReference type="GO" id="GO:0009873">
    <property type="term" value="P:ethylene-activated signaling pathway"/>
    <property type="evidence" value="ECO:0007669"/>
    <property type="project" value="UniProtKB-KW"/>
</dbReference>
<sequence>MPRSRYKADNKDPFQRRHSVWLKISDASEKAARAYDTAARRYHGHKAVTKFPQDNLRDFLEKSSCKNVNDDNNDNSNLMLQIQTNVFRSSFERGSGGANNDCSTVPLNLEITLALSKSM</sequence>
<dbReference type="InterPro" id="IPR036955">
    <property type="entry name" value="AP2/ERF_dom_sf"/>
</dbReference>
<dbReference type="SUPFAM" id="SSF54171">
    <property type="entry name" value="DNA-binding domain"/>
    <property type="match status" value="1"/>
</dbReference>
<dbReference type="InterPro" id="IPR001471">
    <property type="entry name" value="AP2/ERF_dom"/>
</dbReference>
<dbReference type="GeneID" id="107060893"/>
<dbReference type="Proteomes" id="UP000011115">
    <property type="component" value="Unassembled WGS sequence"/>
</dbReference>
<evidence type="ECO:0000313" key="8">
    <source>
        <dbReference type="EnsemblPlants" id="PGSC0003DMT400001184"/>
    </source>
</evidence>
<dbReference type="PROSITE" id="PS51032">
    <property type="entry name" value="AP2_ERF"/>
    <property type="match status" value="1"/>
</dbReference>
<keyword evidence="9" id="KW-1185">Reference proteome</keyword>
<dbReference type="EnsemblPlants" id="PGSC0003DMT400001184">
    <property type="protein sequence ID" value="PGSC0003DMT400001184"/>
    <property type="gene ID" value="PGSC0003DMG400000446"/>
</dbReference>
<organism evidence="8 9">
    <name type="scientific">Solanum tuberosum</name>
    <name type="common">Potato</name>
    <dbReference type="NCBI Taxonomy" id="4113"/>
    <lineage>
        <taxon>Eukaryota</taxon>
        <taxon>Viridiplantae</taxon>
        <taxon>Streptophyta</taxon>
        <taxon>Embryophyta</taxon>
        <taxon>Tracheophyta</taxon>
        <taxon>Spermatophyta</taxon>
        <taxon>Magnoliopsida</taxon>
        <taxon>eudicotyledons</taxon>
        <taxon>Gunneridae</taxon>
        <taxon>Pentapetalae</taxon>
        <taxon>asterids</taxon>
        <taxon>lamiids</taxon>
        <taxon>Solanales</taxon>
        <taxon>Solanaceae</taxon>
        <taxon>Solanoideae</taxon>
        <taxon>Solaneae</taxon>
        <taxon>Solanum</taxon>
    </lineage>
</organism>
<dbReference type="GO" id="GO:0005634">
    <property type="term" value="C:nucleus"/>
    <property type="evidence" value="ECO:0007669"/>
    <property type="project" value="UniProtKB-SubCell"/>
</dbReference>
<keyword evidence="2" id="KW-0936">Ethylene signaling pathway</keyword>
<comment type="subcellular location">
    <subcellularLocation>
        <location evidence="1">Nucleus</location>
    </subcellularLocation>
</comment>
<dbReference type="PANTHER" id="PTHR31677">
    <property type="entry name" value="AP2 DOMAIN CLASS TRANSCRIPTION FACTOR"/>
    <property type="match status" value="1"/>
</dbReference>
<dbReference type="InterPro" id="IPR016177">
    <property type="entry name" value="DNA-bd_dom_sf"/>
</dbReference>
<evidence type="ECO:0000256" key="1">
    <source>
        <dbReference type="ARBA" id="ARBA00004123"/>
    </source>
</evidence>
<protein>
    <submittedName>
        <fullName evidence="8">Submergence-1B</fullName>
    </submittedName>
</protein>
<dbReference type="GO" id="GO:0003700">
    <property type="term" value="F:DNA-binding transcription factor activity"/>
    <property type="evidence" value="ECO:0007669"/>
    <property type="project" value="InterPro"/>
</dbReference>
<reference evidence="9" key="1">
    <citation type="journal article" date="2011" name="Nature">
        <title>Genome sequence and analysis of the tuber crop potato.</title>
        <authorList>
            <consortium name="The Potato Genome Sequencing Consortium"/>
        </authorList>
    </citation>
    <scope>NUCLEOTIDE SEQUENCE [LARGE SCALE GENOMIC DNA]</scope>
    <source>
        <strain evidence="9">cv. DM1-3 516 R44</strain>
    </source>
</reference>
<dbReference type="KEGG" id="sot:107060893"/>
<reference evidence="8" key="2">
    <citation type="submission" date="2015-06" db="UniProtKB">
        <authorList>
            <consortium name="EnsemblPlants"/>
        </authorList>
    </citation>
    <scope>IDENTIFICATION</scope>
    <source>
        <strain evidence="8">DM1-3 516 R44</strain>
    </source>
</reference>
<dbReference type="Gramene" id="PGSC0003DMT400001184">
    <property type="protein sequence ID" value="PGSC0003DMT400001184"/>
    <property type="gene ID" value="PGSC0003DMG400000446"/>
</dbReference>
<evidence type="ECO:0000256" key="3">
    <source>
        <dbReference type="ARBA" id="ARBA00023015"/>
    </source>
</evidence>
<dbReference type="GO" id="GO:0003677">
    <property type="term" value="F:DNA binding"/>
    <property type="evidence" value="ECO:0007669"/>
    <property type="project" value="UniProtKB-KW"/>
</dbReference>
<gene>
    <name evidence="8" type="primary">LOC107060893</name>
</gene>
<name>M0ZI21_SOLTU</name>
<keyword evidence="4" id="KW-0238">DNA-binding</keyword>
<dbReference type="HOGENOM" id="CLU_2125465_0_0_1"/>
<dbReference type="PANTHER" id="PTHR31677:SF231">
    <property type="entry name" value="ETHYLENE-RESPONSIVE TRANSCRIPTION FACTOR 4"/>
    <property type="match status" value="1"/>
</dbReference>
<dbReference type="RefSeq" id="XP_015164910.1">
    <property type="nucleotide sequence ID" value="XM_015309424.1"/>
</dbReference>
<dbReference type="InParanoid" id="M0ZI21"/>
<keyword evidence="6" id="KW-0539">Nucleus</keyword>
<dbReference type="SMART" id="SM00380">
    <property type="entry name" value="AP2"/>
    <property type="match status" value="1"/>
</dbReference>
<dbReference type="AlphaFoldDB" id="M0ZI21"/>
<evidence type="ECO:0000256" key="4">
    <source>
        <dbReference type="ARBA" id="ARBA00023125"/>
    </source>
</evidence>
<evidence type="ECO:0000256" key="6">
    <source>
        <dbReference type="ARBA" id="ARBA00023242"/>
    </source>
</evidence>
<dbReference type="PaxDb" id="4113-PGSC0003DMT400001184"/>
<evidence type="ECO:0000313" key="9">
    <source>
        <dbReference type="Proteomes" id="UP000011115"/>
    </source>
</evidence>
<evidence type="ECO:0000259" key="7">
    <source>
        <dbReference type="PROSITE" id="PS51032"/>
    </source>
</evidence>
<keyword evidence="5" id="KW-0804">Transcription</keyword>